<accession>A0A9K3KRN8</accession>
<gene>
    <name evidence="2" type="ORF">IV203_016982</name>
    <name evidence="1" type="ORF">IV203_017506</name>
</gene>
<evidence type="ECO:0000313" key="3">
    <source>
        <dbReference type="Proteomes" id="UP000693970"/>
    </source>
</evidence>
<keyword evidence="3" id="KW-1185">Reference proteome</keyword>
<dbReference type="AlphaFoldDB" id="A0A9K3KRN8"/>
<dbReference type="EMBL" id="JAGRRH010000065">
    <property type="protein sequence ID" value="KAG7338090.1"/>
    <property type="molecule type" value="Genomic_DNA"/>
</dbReference>
<dbReference type="EMBL" id="JAGRRH010000020">
    <property type="protein sequence ID" value="KAG7348277.1"/>
    <property type="molecule type" value="Genomic_DNA"/>
</dbReference>
<name>A0A9K3KRN8_9STRA</name>
<evidence type="ECO:0000313" key="1">
    <source>
        <dbReference type="EMBL" id="KAG7338090.1"/>
    </source>
</evidence>
<dbReference type="OrthoDB" id="51598at2759"/>
<proteinExistence type="predicted"/>
<evidence type="ECO:0000313" key="2">
    <source>
        <dbReference type="EMBL" id="KAG7348277.1"/>
    </source>
</evidence>
<organism evidence="2 3">
    <name type="scientific">Nitzschia inconspicua</name>
    <dbReference type="NCBI Taxonomy" id="303405"/>
    <lineage>
        <taxon>Eukaryota</taxon>
        <taxon>Sar</taxon>
        <taxon>Stramenopiles</taxon>
        <taxon>Ochrophyta</taxon>
        <taxon>Bacillariophyta</taxon>
        <taxon>Bacillariophyceae</taxon>
        <taxon>Bacillariophycidae</taxon>
        <taxon>Bacillariales</taxon>
        <taxon>Bacillariaceae</taxon>
        <taxon>Nitzschia</taxon>
    </lineage>
</organism>
<dbReference type="Proteomes" id="UP000693970">
    <property type="component" value="Unassembled WGS sequence"/>
</dbReference>
<protein>
    <submittedName>
        <fullName evidence="2">Uncharacterized protein</fullName>
    </submittedName>
</protein>
<reference evidence="2" key="2">
    <citation type="submission" date="2021-04" db="EMBL/GenBank/DDBJ databases">
        <authorList>
            <person name="Podell S."/>
        </authorList>
    </citation>
    <scope>NUCLEOTIDE SEQUENCE</scope>
    <source>
        <strain evidence="2">Hildebrandi</strain>
    </source>
</reference>
<reference evidence="2" key="1">
    <citation type="journal article" date="2021" name="Sci. Rep.">
        <title>Diploid genomic architecture of Nitzschia inconspicua, an elite biomass production diatom.</title>
        <authorList>
            <person name="Oliver A."/>
            <person name="Podell S."/>
            <person name="Pinowska A."/>
            <person name="Traller J.C."/>
            <person name="Smith S.R."/>
            <person name="McClure R."/>
            <person name="Beliaev A."/>
            <person name="Bohutskyi P."/>
            <person name="Hill E.A."/>
            <person name="Rabines A."/>
            <person name="Zheng H."/>
            <person name="Allen L.Z."/>
            <person name="Kuo A."/>
            <person name="Grigoriev I.V."/>
            <person name="Allen A.E."/>
            <person name="Hazlebeck D."/>
            <person name="Allen E.E."/>
        </authorList>
    </citation>
    <scope>NUCLEOTIDE SEQUENCE</scope>
    <source>
        <strain evidence="2">Hildebrandi</strain>
    </source>
</reference>
<comment type="caution">
    <text evidence="2">The sequence shown here is derived from an EMBL/GenBank/DDBJ whole genome shotgun (WGS) entry which is preliminary data.</text>
</comment>
<sequence length="581" mass="63706">MGRWLRKAANLMESVADKLPDQIGDKLDALKSTDYGQAVGQLKDIAQRTEKAARETVEICSNTHTKREQMIAFADDILSTLKKLPDGDASVLDTIKDLTDGDKVLAAKELASGLDVAAKSCVDKSLEMMNAMDEGVDKLPKMLQDMIEKNDDGDDDLDDLNLIKGVEKDLDDVQSCIKSIQSLNLVTGLKVGVQAFSQLAEKAKRSRSLFDKVSDFASDIVDITTSFHKLQVQDVVPKSRQLIRCLRMTDVMKQLSQAAGRLMKILIDLFQQMAERISKLWSALAFAKDCMQDCLVHVKDVRQLCTDAKDKSMNLLTKSQAIRGQLDSVGDINMKSLQSVRELASGGEIQEAINFAKNMDDIVLECTSKSVAMVDRVVEGFRNMPEILTEGIEPAAAGKEDSDPEPVDVENDIQELEEAKRAIESANVIGAAKAGVRGFSGVSSKTTACSNMIQLIQKFATDCLKTIESFMGSWDLEAATHKIMEMCRLVSLGELMKEFANQIERLTIAMIELMKASATKFRSLDLGNLNESLGKVQGALGGKFDNLAGDAAERMDDLKADAKDAVAAVANKVNDKLKFWK</sequence>